<dbReference type="EMBL" id="CP027860">
    <property type="protein sequence ID" value="AVP96817.1"/>
    <property type="molecule type" value="Genomic_DNA"/>
</dbReference>
<keyword evidence="1" id="KW-0732">Signal</keyword>
<gene>
    <name evidence="2" type="ORF">C7S18_06200</name>
</gene>
<evidence type="ECO:0000313" key="2">
    <source>
        <dbReference type="EMBL" id="AVP96817.1"/>
    </source>
</evidence>
<sequence>MNIFRICSLSAVLLLVACAREFEFSLPDDQELQLTEYSNGAVDGQCTVAVGSKAQKALNAWLVSNKTGWDYTYATYAPGTLVEGPNFSINVQEGQVIIVNVGTQYVKPVKAPELSFLSCSAES</sequence>
<feature type="chain" id="PRO_5015107896" evidence="1">
    <location>
        <begin position="20"/>
        <end position="123"/>
    </location>
</feature>
<dbReference type="PROSITE" id="PS51257">
    <property type="entry name" value="PROKAR_LIPOPROTEIN"/>
    <property type="match status" value="1"/>
</dbReference>
<protein>
    <submittedName>
        <fullName evidence="2">Uncharacterized protein</fullName>
    </submittedName>
</protein>
<reference evidence="2 3" key="1">
    <citation type="submission" date="2018-03" db="EMBL/GenBank/DDBJ databases">
        <title>Ahniella affigens gen. nov., sp. nov., a gammaproteobacterium isolated from sandy soil near a stream.</title>
        <authorList>
            <person name="Ko Y."/>
            <person name="Kim J.-H."/>
        </authorList>
    </citation>
    <scope>NUCLEOTIDE SEQUENCE [LARGE SCALE GENOMIC DNA]</scope>
    <source>
        <strain evidence="2 3">D13</strain>
    </source>
</reference>
<feature type="signal peptide" evidence="1">
    <location>
        <begin position="1"/>
        <end position="19"/>
    </location>
</feature>
<keyword evidence="3" id="KW-1185">Reference proteome</keyword>
<reference evidence="2 3" key="2">
    <citation type="submission" date="2018-03" db="EMBL/GenBank/DDBJ databases">
        <authorList>
            <person name="Keele B.F."/>
        </authorList>
    </citation>
    <scope>NUCLEOTIDE SEQUENCE [LARGE SCALE GENOMIC DNA]</scope>
    <source>
        <strain evidence="2 3">D13</strain>
    </source>
</reference>
<evidence type="ECO:0000256" key="1">
    <source>
        <dbReference type="SAM" id="SignalP"/>
    </source>
</evidence>
<organism evidence="2 3">
    <name type="scientific">Ahniella affigens</name>
    <dbReference type="NCBI Taxonomy" id="2021234"/>
    <lineage>
        <taxon>Bacteria</taxon>
        <taxon>Pseudomonadati</taxon>
        <taxon>Pseudomonadota</taxon>
        <taxon>Gammaproteobacteria</taxon>
        <taxon>Lysobacterales</taxon>
        <taxon>Rhodanobacteraceae</taxon>
        <taxon>Ahniella</taxon>
    </lineage>
</organism>
<evidence type="ECO:0000313" key="3">
    <source>
        <dbReference type="Proteomes" id="UP000241074"/>
    </source>
</evidence>
<accession>A0A2P1PPP4</accession>
<dbReference type="KEGG" id="xba:C7S18_06200"/>
<name>A0A2P1PPP4_9GAMM</name>
<proteinExistence type="predicted"/>
<dbReference type="AlphaFoldDB" id="A0A2P1PPP4"/>
<dbReference type="Proteomes" id="UP000241074">
    <property type="component" value="Chromosome"/>
</dbReference>
<dbReference type="OrthoDB" id="10007061at2"/>
<dbReference type="RefSeq" id="WP_106890743.1">
    <property type="nucleotide sequence ID" value="NZ_CP027860.1"/>
</dbReference>